<reference evidence="2 3" key="1">
    <citation type="journal article" date="2023" name="Plants (Basel)">
        <title>Bridging the Gap: Combining Genomics and Transcriptomics Approaches to Understand Stylosanthes scabra, an Orphan Legume from the Brazilian Caatinga.</title>
        <authorList>
            <person name="Ferreira-Neto J.R.C."/>
            <person name="da Silva M.D."/>
            <person name="Binneck E."/>
            <person name="de Melo N.F."/>
            <person name="da Silva R.H."/>
            <person name="de Melo A.L.T.M."/>
            <person name="Pandolfi V."/>
            <person name="Bustamante F.O."/>
            <person name="Brasileiro-Vidal A.C."/>
            <person name="Benko-Iseppon A.M."/>
        </authorList>
    </citation>
    <scope>NUCLEOTIDE SEQUENCE [LARGE SCALE GENOMIC DNA]</scope>
    <source>
        <tissue evidence="2">Leaves</tissue>
    </source>
</reference>
<evidence type="ECO:0000313" key="3">
    <source>
        <dbReference type="Proteomes" id="UP001341840"/>
    </source>
</evidence>
<keyword evidence="3" id="KW-1185">Reference proteome</keyword>
<protein>
    <submittedName>
        <fullName evidence="2">Uncharacterized protein</fullName>
    </submittedName>
</protein>
<comment type="caution">
    <text evidence="2">The sequence shown here is derived from an EMBL/GenBank/DDBJ whole genome shotgun (WGS) entry which is preliminary data.</text>
</comment>
<sequence length="100" mass="10642">MRIADLVARQISTFTHVEPTWGNPKGSYLVRGAVRTTQRSSLRARSNSPTNDVTSQPYTPQPVPAKVLGDYTLGSSGSRLLGSSRNIGAVAGELGVFITP</sequence>
<feature type="compositionally biased region" description="Polar residues" evidence="1">
    <location>
        <begin position="36"/>
        <end position="58"/>
    </location>
</feature>
<dbReference type="EMBL" id="JASCZI010030213">
    <property type="protein sequence ID" value="MED6118455.1"/>
    <property type="molecule type" value="Genomic_DNA"/>
</dbReference>
<evidence type="ECO:0000313" key="2">
    <source>
        <dbReference type="EMBL" id="MED6118455.1"/>
    </source>
</evidence>
<name>A0ABU6R4D1_9FABA</name>
<gene>
    <name evidence="2" type="ORF">PIB30_002707</name>
</gene>
<evidence type="ECO:0000256" key="1">
    <source>
        <dbReference type="SAM" id="MobiDB-lite"/>
    </source>
</evidence>
<proteinExistence type="predicted"/>
<accession>A0ABU6R4D1</accession>
<organism evidence="2 3">
    <name type="scientific">Stylosanthes scabra</name>
    <dbReference type="NCBI Taxonomy" id="79078"/>
    <lineage>
        <taxon>Eukaryota</taxon>
        <taxon>Viridiplantae</taxon>
        <taxon>Streptophyta</taxon>
        <taxon>Embryophyta</taxon>
        <taxon>Tracheophyta</taxon>
        <taxon>Spermatophyta</taxon>
        <taxon>Magnoliopsida</taxon>
        <taxon>eudicotyledons</taxon>
        <taxon>Gunneridae</taxon>
        <taxon>Pentapetalae</taxon>
        <taxon>rosids</taxon>
        <taxon>fabids</taxon>
        <taxon>Fabales</taxon>
        <taxon>Fabaceae</taxon>
        <taxon>Papilionoideae</taxon>
        <taxon>50 kb inversion clade</taxon>
        <taxon>dalbergioids sensu lato</taxon>
        <taxon>Dalbergieae</taxon>
        <taxon>Pterocarpus clade</taxon>
        <taxon>Stylosanthes</taxon>
    </lineage>
</organism>
<dbReference type="Proteomes" id="UP001341840">
    <property type="component" value="Unassembled WGS sequence"/>
</dbReference>
<feature type="region of interest" description="Disordered" evidence="1">
    <location>
        <begin position="36"/>
        <end position="61"/>
    </location>
</feature>